<dbReference type="InterPro" id="IPR001867">
    <property type="entry name" value="OmpR/PhoB-type_DNA-bd"/>
</dbReference>
<feature type="region of interest" description="Disordered" evidence="7">
    <location>
        <begin position="1002"/>
        <end position="1055"/>
    </location>
</feature>
<dbReference type="Pfam" id="PF13401">
    <property type="entry name" value="AAA_22"/>
    <property type="match status" value="1"/>
</dbReference>
<dbReference type="PATRIC" id="fig|1348663.4.peg.1930"/>
<feature type="DNA-binding region" description="OmpR/PhoB-type" evidence="6">
    <location>
        <begin position="1"/>
        <end position="101"/>
    </location>
</feature>
<dbReference type="Gene3D" id="1.25.40.10">
    <property type="entry name" value="Tetratricopeptide repeat domain"/>
    <property type="match status" value="2"/>
</dbReference>
<dbReference type="GO" id="GO:0003677">
    <property type="term" value="F:DNA binding"/>
    <property type="evidence" value="ECO:0007669"/>
    <property type="project" value="UniProtKB-UniRule"/>
</dbReference>
<dbReference type="PRINTS" id="PR00364">
    <property type="entry name" value="DISEASERSIST"/>
</dbReference>
<evidence type="ECO:0000313" key="10">
    <source>
        <dbReference type="Proteomes" id="UP000027178"/>
    </source>
</evidence>
<dbReference type="InterPro" id="IPR016032">
    <property type="entry name" value="Sig_transdc_resp-reg_C-effctor"/>
</dbReference>
<protein>
    <recommendedName>
        <fullName evidence="8">OmpR/PhoB-type domain-containing protein</fullName>
    </recommendedName>
</protein>
<dbReference type="InterPro" id="IPR011990">
    <property type="entry name" value="TPR-like_helical_dom_sf"/>
</dbReference>
<gene>
    <name evidence="9" type="ORF">KCH_20010</name>
</gene>
<dbReference type="InterPro" id="IPR036388">
    <property type="entry name" value="WH-like_DNA-bd_sf"/>
</dbReference>
<dbReference type="SMART" id="SM01043">
    <property type="entry name" value="BTAD"/>
    <property type="match status" value="1"/>
</dbReference>
<feature type="domain" description="OmpR/PhoB-type" evidence="8">
    <location>
        <begin position="1"/>
        <end position="101"/>
    </location>
</feature>
<comment type="caution">
    <text evidence="9">The sequence shown here is derived from an EMBL/GenBank/DDBJ whole genome shotgun (WGS) entry which is preliminary data.</text>
</comment>
<dbReference type="PANTHER" id="PTHR35807:SF1">
    <property type="entry name" value="TRANSCRIPTIONAL REGULATOR REDD"/>
    <property type="match status" value="1"/>
</dbReference>
<accession>A0A066Z1U9</accession>
<evidence type="ECO:0000256" key="5">
    <source>
        <dbReference type="ARBA" id="ARBA00023163"/>
    </source>
</evidence>
<dbReference type="Gene3D" id="3.40.50.300">
    <property type="entry name" value="P-loop containing nucleotide triphosphate hydrolases"/>
    <property type="match status" value="1"/>
</dbReference>
<dbReference type="GO" id="GO:0000160">
    <property type="term" value="P:phosphorelay signal transduction system"/>
    <property type="evidence" value="ECO:0007669"/>
    <property type="project" value="UniProtKB-KW"/>
</dbReference>
<keyword evidence="2" id="KW-0902">Two-component regulatory system</keyword>
<dbReference type="HOGENOM" id="CLU_004665_2_0_11"/>
<dbReference type="PROSITE" id="PS51755">
    <property type="entry name" value="OMPR_PHOB"/>
    <property type="match status" value="1"/>
</dbReference>
<proteinExistence type="inferred from homology"/>
<dbReference type="PANTHER" id="PTHR35807">
    <property type="entry name" value="TRANSCRIPTIONAL REGULATOR REDD-RELATED"/>
    <property type="match status" value="1"/>
</dbReference>
<dbReference type="Pfam" id="PF13424">
    <property type="entry name" value="TPR_12"/>
    <property type="match status" value="2"/>
</dbReference>
<dbReference type="InterPro" id="IPR051677">
    <property type="entry name" value="AfsR-DnrI-RedD_regulator"/>
</dbReference>
<dbReference type="SMART" id="SM00862">
    <property type="entry name" value="Trans_reg_C"/>
    <property type="match status" value="1"/>
</dbReference>
<dbReference type="InterPro" id="IPR005158">
    <property type="entry name" value="BTAD"/>
</dbReference>
<evidence type="ECO:0000256" key="3">
    <source>
        <dbReference type="ARBA" id="ARBA00023015"/>
    </source>
</evidence>
<dbReference type="Gene3D" id="1.10.10.10">
    <property type="entry name" value="Winged helix-like DNA-binding domain superfamily/Winged helix DNA-binding domain"/>
    <property type="match status" value="1"/>
</dbReference>
<dbReference type="SMART" id="SM00028">
    <property type="entry name" value="TPR"/>
    <property type="match status" value="6"/>
</dbReference>
<dbReference type="SUPFAM" id="SSF46894">
    <property type="entry name" value="C-terminal effector domain of the bipartite response regulators"/>
    <property type="match status" value="1"/>
</dbReference>
<keyword evidence="10" id="KW-1185">Reference proteome</keyword>
<dbReference type="Proteomes" id="UP000027178">
    <property type="component" value="Unassembled WGS sequence"/>
</dbReference>
<feature type="compositionally biased region" description="Basic and acidic residues" evidence="7">
    <location>
        <begin position="1023"/>
        <end position="1055"/>
    </location>
</feature>
<keyword evidence="3" id="KW-0805">Transcription regulation</keyword>
<sequence>MYLHLLGAIELTASGRPLSISSWKVRILLAALAVDLERPISPAVLAERLWDGEPPPSAIGTLQVYVSRLRTALRHAAELDTESGERPVEIVSRPGTYALRAEPDQIDWHAYRRRARQARRFVEAGDDRRALDALDDADDFWQGDPLAGLPGEWAQQTRKVMQDQWLAAQLTRTEIELRLGRYADLVPTLAELADKNPWNEKVATHLMTSLYGSGRIAEALAVYRHIRHRLDHDLGTRPGERLRTLNDLILNGANITTLVPRPAAPPVALAGPTAPPAQRQRARQRPQGLLAVPELSGRESELALITAAARGERAGRSDDLGAAEQGRPVVSISGLPGSGKTALATSAADRLQGHFPDGVHVLRLGTYSGAQHDPSPEAAATALLRQFGVPAARIPVEREELLGQCHELLTQRQALILLDDAAGPGQIGPLLPSRPTSFVLVTSRHRMAALPSVVTIPLDALSPAASAEMFVRLAGSDRTADADRLAEITRLCAHHPLALHLAAGRFRFRSSWTLAHLADRLTRNGLLDELGDGPDSLCGALAMSYHDLSEQHQMAFRRLSLHPGPDFGLHTAAALIGCPIDRAERLIEDLLSASLLAEHSPERFSYHSLVRAYASAQVRQTESPEDCRAAVRRSVSYLCRTANWADRKIHSDRYRMELALFGDEFAVDEPPVGVEPADEVGAKRWVDAEIETLTALQRDLSTSGDGETAAVLAHVVKEHVESRQLWREAIDIHRSAAEHWRESGADLPELHAQLALATAELQVSRYPSAEHAAKRALDLARAADDRRGTATALGRLGELRWHQDDLHGALRLLGKALDILRELGDASAVARAVGNLGMVQSQLGDPRSAIDSLHEALSFFRGIDEHSTALKITNNIGGLYLEIGDNSAARQAFEEVLSKGRGLIGEMDLAISQSNLASLFEIPKETDRAVALASSAINIFRRSGALRHQAIAMNVMGRILLDSGNPDSALELHSEAYRIARSVGAPREEADALSGLDQAQRLLPNRQHGTGTVQYSPPTPDGFDDRPRGETATERTLDRYRELLRPESRATPDGS</sequence>
<dbReference type="InterPro" id="IPR027417">
    <property type="entry name" value="P-loop_NTPase"/>
</dbReference>
<comment type="similarity">
    <text evidence="1">Belongs to the AfsR/DnrI/RedD regulatory family.</text>
</comment>
<evidence type="ECO:0000256" key="7">
    <source>
        <dbReference type="SAM" id="MobiDB-lite"/>
    </source>
</evidence>
<dbReference type="eggNOG" id="COG3903">
    <property type="taxonomic scope" value="Bacteria"/>
</dbReference>
<organism evidence="9 10">
    <name type="scientific">Kitasatospora cheerisanensis KCTC 2395</name>
    <dbReference type="NCBI Taxonomy" id="1348663"/>
    <lineage>
        <taxon>Bacteria</taxon>
        <taxon>Bacillati</taxon>
        <taxon>Actinomycetota</taxon>
        <taxon>Actinomycetes</taxon>
        <taxon>Kitasatosporales</taxon>
        <taxon>Streptomycetaceae</taxon>
        <taxon>Kitasatospora</taxon>
    </lineage>
</organism>
<dbReference type="AlphaFoldDB" id="A0A066Z1U9"/>
<evidence type="ECO:0000313" key="9">
    <source>
        <dbReference type="EMBL" id="KDN86184.1"/>
    </source>
</evidence>
<evidence type="ECO:0000256" key="6">
    <source>
        <dbReference type="PROSITE-ProRule" id="PRU01091"/>
    </source>
</evidence>
<feature type="compositionally biased region" description="Polar residues" evidence="7">
    <location>
        <begin position="1007"/>
        <end position="1016"/>
    </location>
</feature>
<dbReference type="RefSeq" id="WP_035861247.1">
    <property type="nucleotide sequence ID" value="NZ_KK853997.1"/>
</dbReference>
<feature type="region of interest" description="Disordered" evidence="7">
    <location>
        <begin position="313"/>
        <end position="338"/>
    </location>
</feature>
<keyword evidence="4 6" id="KW-0238">DNA-binding</keyword>
<evidence type="ECO:0000259" key="8">
    <source>
        <dbReference type="PROSITE" id="PS51755"/>
    </source>
</evidence>
<dbReference type="GO" id="GO:0043531">
    <property type="term" value="F:ADP binding"/>
    <property type="evidence" value="ECO:0007669"/>
    <property type="project" value="InterPro"/>
</dbReference>
<evidence type="ECO:0000256" key="2">
    <source>
        <dbReference type="ARBA" id="ARBA00023012"/>
    </source>
</evidence>
<evidence type="ECO:0000256" key="1">
    <source>
        <dbReference type="ARBA" id="ARBA00005820"/>
    </source>
</evidence>
<dbReference type="CDD" id="cd15831">
    <property type="entry name" value="BTAD"/>
    <property type="match status" value="1"/>
</dbReference>
<dbReference type="GO" id="GO:0006355">
    <property type="term" value="P:regulation of DNA-templated transcription"/>
    <property type="evidence" value="ECO:0007669"/>
    <property type="project" value="InterPro"/>
</dbReference>
<dbReference type="InterPro" id="IPR049945">
    <property type="entry name" value="AAA_22"/>
</dbReference>
<dbReference type="EMBL" id="JNBY01000073">
    <property type="protein sequence ID" value="KDN86184.1"/>
    <property type="molecule type" value="Genomic_DNA"/>
</dbReference>
<keyword evidence="5" id="KW-0804">Transcription</keyword>
<dbReference type="SUPFAM" id="SSF52540">
    <property type="entry name" value="P-loop containing nucleoside triphosphate hydrolases"/>
    <property type="match status" value="1"/>
</dbReference>
<reference evidence="9 10" key="1">
    <citation type="submission" date="2014-05" db="EMBL/GenBank/DDBJ databases">
        <title>Draft Genome Sequence of Kitasatospora cheerisanensis KCTC 2395.</title>
        <authorList>
            <person name="Nam D.H."/>
        </authorList>
    </citation>
    <scope>NUCLEOTIDE SEQUENCE [LARGE SCALE GENOMIC DNA]</scope>
    <source>
        <strain evidence="9 10">KCTC 2395</strain>
    </source>
</reference>
<dbReference type="InterPro" id="IPR019734">
    <property type="entry name" value="TPR_rpt"/>
</dbReference>
<dbReference type="eggNOG" id="COG3629">
    <property type="taxonomic scope" value="Bacteria"/>
</dbReference>
<evidence type="ECO:0000256" key="4">
    <source>
        <dbReference type="ARBA" id="ARBA00023125"/>
    </source>
</evidence>
<dbReference type="SUPFAM" id="SSF48452">
    <property type="entry name" value="TPR-like"/>
    <property type="match status" value="3"/>
</dbReference>
<name>A0A066Z1U9_9ACTN</name>
<dbReference type="Pfam" id="PF03704">
    <property type="entry name" value="BTAD"/>
    <property type="match status" value="1"/>
</dbReference>